<reference evidence="2 3" key="1">
    <citation type="journal article" date="2009" name="Proc. Natl. Acad. Sci. U.S.A.">
        <title>Giant Marseillevirus highlights the role of amoebae as a melting pot in emergence of chimeric microorganisms.</title>
        <authorList>
            <person name="Boyer M."/>
            <person name="Yutin N."/>
            <person name="Pagnier I."/>
            <person name="Barrassi L."/>
            <person name="Fournous G."/>
            <person name="Espinosa L."/>
            <person name="Robert C."/>
            <person name="Azza S."/>
            <person name="Sun S."/>
            <person name="Rossmann M.G."/>
            <person name="Suzan-Monti M."/>
            <person name="La Scola B."/>
            <person name="Koonin E.V."/>
            <person name="Raoult D."/>
        </authorList>
    </citation>
    <scope>NUCLEOTIDE SEQUENCE [LARGE SCALE GENOMIC DNA]</scope>
    <source>
        <strain evidence="2 3">T19</strain>
    </source>
</reference>
<organism evidence="2 3">
    <name type="scientific">Marseillevirus marseillevirus</name>
    <name type="common">GBM</name>
    <dbReference type="NCBI Taxonomy" id="694581"/>
    <lineage>
        <taxon>Viruses</taxon>
        <taxon>Varidnaviria</taxon>
        <taxon>Bamfordvirae</taxon>
        <taxon>Nucleocytoviricota</taxon>
        <taxon>Megaviricetes</taxon>
        <taxon>Pimascovirales</taxon>
        <taxon>Pimascovirales incertae sedis</taxon>
        <taxon>Marseilleviridae</taxon>
        <taxon>Marseillevirus</taxon>
        <taxon>Marseillevirus massiliense</taxon>
    </lineage>
</organism>
<sequence length="104" mass="11521">MEKGANPLRTLTVKFTEKKRPGSAMGEFHQRPRTKKEGCTACAKSSILMAPCHGSLFIATESLSGEKSSGEKEGKRTRDKKDNIEPYVFSENIKSSRRVPKYAG</sequence>
<dbReference type="GeneID" id="8746595"/>
<protein>
    <submittedName>
        <fullName evidence="2">Uncharacterized protein</fullName>
    </submittedName>
</protein>
<evidence type="ECO:0000313" key="3">
    <source>
        <dbReference type="Proteomes" id="UP000029780"/>
    </source>
</evidence>
<dbReference type="RefSeq" id="YP_003407086.1">
    <property type="nucleotide sequence ID" value="NC_013756.1"/>
</dbReference>
<dbReference type="Proteomes" id="UP000029780">
    <property type="component" value="Segment"/>
</dbReference>
<dbReference type="EMBL" id="GU071086">
    <property type="protein sequence ID" value="ADB04124.1"/>
    <property type="molecule type" value="Genomic_DNA"/>
</dbReference>
<keyword evidence="3" id="KW-1185">Reference proteome</keyword>
<feature type="compositionally biased region" description="Basic and acidic residues" evidence="1">
    <location>
        <begin position="68"/>
        <end position="84"/>
    </location>
</feature>
<feature type="region of interest" description="Disordered" evidence="1">
    <location>
        <begin position="61"/>
        <end position="89"/>
    </location>
</feature>
<evidence type="ECO:0000313" key="2">
    <source>
        <dbReference type="EMBL" id="ADB04124.1"/>
    </source>
</evidence>
<gene>
    <name evidence="2" type="ORF">MAR_ORF358</name>
</gene>
<evidence type="ECO:0000256" key="1">
    <source>
        <dbReference type="SAM" id="MobiDB-lite"/>
    </source>
</evidence>
<dbReference type="KEGG" id="vg:8746595"/>
<proteinExistence type="predicted"/>
<organismHost>
    <name type="scientific">Acanthamoeba</name>
    <dbReference type="NCBI Taxonomy" id="5754"/>
</organismHost>
<name>D2XAZ7_GBMV</name>
<accession>D2XAZ7</accession>